<dbReference type="EMBL" id="AMZN01000031">
    <property type="protein sequence ID" value="ELR71929.1"/>
    <property type="molecule type" value="Genomic_DNA"/>
</dbReference>
<feature type="transmembrane region" description="Helical" evidence="1">
    <location>
        <begin position="231"/>
        <end position="258"/>
    </location>
</feature>
<dbReference type="SUPFAM" id="SSF81665">
    <property type="entry name" value="Calcium ATPase, transmembrane domain M"/>
    <property type="match status" value="1"/>
</dbReference>
<dbReference type="Pfam" id="PF26514">
    <property type="entry name" value="DUF8173"/>
    <property type="match status" value="1"/>
</dbReference>
<keyword evidence="1" id="KW-0812">Transmembrane</keyword>
<organism evidence="4 5">
    <name type="scientific">Fulvivirga imtechensis AK7</name>
    <dbReference type="NCBI Taxonomy" id="1237149"/>
    <lineage>
        <taxon>Bacteria</taxon>
        <taxon>Pseudomonadati</taxon>
        <taxon>Bacteroidota</taxon>
        <taxon>Cytophagia</taxon>
        <taxon>Cytophagales</taxon>
        <taxon>Fulvivirgaceae</taxon>
        <taxon>Fulvivirga</taxon>
    </lineage>
</organism>
<keyword evidence="1" id="KW-0472">Membrane</keyword>
<feature type="domain" description="DUF8173" evidence="3">
    <location>
        <begin position="261"/>
        <end position="382"/>
    </location>
</feature>
<evidence type="ECO:0000313" key="4">
    <source>
        <dbReference type="EMBL" id="ELR71929.1"/>
    </source>
</evidence>
<proteinExistence type="predicted"/>
<reference evidence="4 5" key="1">
    <citation type="submission" date="2012-12" db="EMBL/GenBank/DDBJ databases">
        <title>Genome assembly of Fulvivirga imtechensis AK7.</title>
        <authorList>
            <person name="Nupur N."/>
            <person name="Khatri I."/>
            <person name="Kumar R."/>
            <person name="Subramanian S."/>
            <person name="Pinnaka A."/>
        </authorList>
    </citation>
    <scope>NUCLEOTIDE SEQUENCE [LARGE SCALE GENOMIC DNA]</scope>
    <source>
        <strain evidence="4 5">AK7</strain>
    </source>
</reference>
<feature type="transmembrane region" description="Helical" evidence="1">
    <location>
        <begin position="364"/>
        <end position="384"/>
    </location>
</feature>
<gene>
    <name evidence="4" type="ORF">C900_02168</name>
</gene>
<sequence>MKTNLLPALMIVLASTTLVFGQVESGETVVISERVMNDLYVAGGTVTVNTPIEGDLVVAGGTIIVNDSVKQDILVGGGNITLNGYVGDDVRCAGGSVNIMKGVGGDLVVTGGSISIGPGVVVSDNLFVSGGKIIFSGEVRGMVKSAAGAFTMNGRVLGDMDCRGGELTINGAVDGQSTLAAEEIIIGPQARFRNDVRYWSRQGTVDFGNALQESQAIFDPSLKIESGRWEFFGFSSFILLLWYLGTALLMIFIIQYLFSKTMKRAASTVKDSAAKSLGWGVLFLIGVPIAIVVAVFTVIGLPVAALLFIGYITILLFATVIVSLVAGHWINDTYYHSSWSNRKLVFMAFAIFIILKLATLTPVIGPLIMLLLACMVFGGILHNIKRTRKGPETPVQREVSMAE</sequence>
<keyword evidence="1" id="KW-1133">Transmembrane helix</keyword>
<dbReference type="Proteomes" id="UP000011135">
    <property type="component" value="Unassembled WGS sequence"/>
</dbReference>
<name>L8JWD2_9BACT</name>
<evidence type="ECO:0000256" key="1">
    <source>
        <dbReference type="SAM" id="Phobius"/>
    </source>
</evidence>
<dbReference type="AlphaFoldDB" id="L8JWD2"/>
<feature type="transmembrane region" description="Helical" evidence="1">
    <location>
        <begin position="305"/>
        <end position="330"/>
    </location>
</feature>
<keyword evidence="5" id="KW-1185">Reference proteome</keyword>
<dbReference type="RefSeq" id="WP_009579555.1">
    <property type="nucleotide sequence ID" value="NZ_AMZN01000031.1"/>
</dbReference>
<evidence type="ECO:0000259" key="3">
    <source>
        <dbReference type="Pfam" id="PF26514"/>
    </source>
</evidence>
<feature type="signal peptide" evidence="2">
    <location>
        <begin position="1"/>
        <end position="21"/>
    </location>
</feature>
<dbReference type="OrthoDB" id="1172790at2"/>
<dbReference type="eggNOG" id="COG1664">
    <property type="taxonomic scope" value="Bacteria"/>
</dbReference>
<evidence type="ECO:0000313" key="5">
    <source>
        <dbReference type="Proteomes" id="UP000011135"/>
    </source>
</evidence>
<evidence type="ECO:0000256" key="2">
    <source>
        <dbReference type="SAM" id="SignalP"/>
    </source>
</evidence>
<feature type="chain" id="PRO_5003994102" description="DUF8173 domain-containing protein" evidence="2">
    <location>
        <begin position="22"/>
        <end position="403"/>
    </location>
</feature>
<feature type="transmembrane region" description="Helical" evidence="1">
    <location>
        <begin position="342"/>
        <end position="358"/>
    </location>
</feature>
<comment type="caution">
    <text evidence="4">The sequence shown here is derived from an EMBL/GenBank/DDBJ whole genome shotgun (WGS) entry which is preliminary data.</text>
</comment>
<dbReference type="STRING" id="1237149.C900_02168"/>
<feature type="transmembrane region" description="Helical" evidence="1">
    <location>
        <begin position="279"/>
        <end position="299"/>
    </location>
</feature>
<dbReference type="InterPro" id="IPR058486">
    <property type="entry name" value="DUF8173"/>
</dbReference>
<accession>L8JWD2</accession>
<dbReference type="InterPro" id="IPR023298">
    <property type="entry name" value="ATPase_P-typ_TM_dom_sf"/>
</dbReference>
<keyword evidence="2" id="KW-0732">Signal</keyword>
<protein>
    <recommendedName>
        <fullName evidence="3">DUF8173 domain-containing protein</fullName>
    </recommendedName>
</protein>